<evidence type="ECO:0000256" key="10">
    <source>
        <dbReference type="SAM" id="Phobius"/>
    </source>
</evidence>
<evidence type="ECO:0000256" key="9">
    <source>
        <dbReference type="RuleBase" id="RU003945"/>
    </source>
</evidence>
<comment type="caution">
    <text evidence="12">The sequence shown here is derived from an EMBL/GenBank/DDBJ whole genome shotgun (WGS) entry which is preliminary data.</text>
</comment>
<dbReference type="PANTHER" id="PTHR12428:SF65">
    <property type="entry name" value="CYTOCHROME C OXIDASE ASSEMBLY PROTEIN COX18, MITOCHONDRIAL"/>
    <property type="match status" value="1"/>
</dbReference>
<evidence type="ECO:0000256" key="6">
    <source>
        <dbReference type="ARBA" id="ARBA00022989"/>
    </source>
</evidence>
<feature type="domain" description="Membrane insertase YidC/Oxa/ALB C-terminal" evidence="11">
    <location>
        <begin position="23"/>
        <end position="232"/>
    </location>
</feature>
<evidence type="ECO:0000313" key="12">
    <source>
        <dbReference type="EMBL" id="KIX11047.1"/>
    </source>
</evidence>
<keyword evidence="7 10" id="KW-0472">Membrane</keyword>
<keyword evidence="2" id="KW-0813">Transport</keyword>
<evidence type="ECO:0000256" key="7">
    <source>
        <dbReference type="ARBA" id="ARBA00023136"/>
    </source>
</evidence>
<evidence type="ECO:0000256" key="4">
    <source>
        <dbReference type="ARBA" id="ARBA00022692"/>
    </source>
</evidence>
<dbReference type="InterPro" id="IPR047196">
    <property type="entry name" value="YidC_ALB_C"/>
</dbReference>
<keyword evidence="8" id="KW-0143">Chaperone</keyword>
<dbReference type="InterPro" id="IPR001708">
    <property type="entry name" value="YidC/ALB3/OXA1/COX18"/>
</dbReference>
<dbReference type="STRING" id="1429043.X474_26420"/>
<keyword evidence="3" id="KW-1003">Cell membrane</keyword>
<dbReference type="AlphaFoldDB" id="A0A0D2G7Z4"/>
<gene>
    <name evidence="12" type="ORF">X474_26420</name>
</gene>
<sequence length="243" mass="27223">MLAPIEKLLFEILQVLYGVVHDYGFAIILLTVAIRVLLLPLTIKQTRSMYELQRIQPKIKELQEKYKNDKEKLQEETLKFYQENKVNPFGGCLPMLLQMPIFFALFRMLGTTGDTVGLFPQHIASVAAEQGQAAAEAVSRFWIILPDITLSASQVYSLNGLVAALPYVIFVVLFGASTLVPQLMQPGAQSQQRQMGYVMAAMMLFFGWSVSAGVVLYWVTQGLLGVIQQIVQTKVYKAREVDA</sequence>
<evidence type="ECO:0000259" key="11">
    <source>
        <dbReference type="Pfam" id="PF02096"/>
    </source>
</evidence>
<reference evidence="12 13" key="1">
    <citation type="submission" date="2013-11" db="EMBL/GenBank/DDBJ databases">
        <title>Metagenomic analysis of a methanogenic consortium involved in long chain n-alkane degradation.</title>
        <authorList>
            <person name="Davidova I.A."/>
            <person name="Callaghan A.V."/>
            <person name="Wawrik B."/>
            <person name="Pruitt S."/>
            <person name="Marks C."/>
            <person name="Duncan K.E."/>
            <person name="Suflita J.M."/>
        </authorList>
    </citation>
    <scope>NUCLEOTIDE SEQUENCE [LARGE SCALE GENOMIC DNA]</scope>
    <source>
        <strain evidence="12 13">SPR</strain>
    </source>
</reference>
<evidence type="ECO:0000313" key="13">
    <source>
        <dbReference type="Proteomes" id="UP000032233"/>
    </source>
</evidence>
<feature type="transmembrane region" description="Helical" evidence="10">
    <location>
        <begin position="164"/>
        <end position="184"/>
    </location>
</feature>
<evidence type="ECO:0000256" key="2">
    <source>
        <dbReference type="ARBA" id="ARBA00022448"/>
    </source>
</evidence>
<dbReference type="GO" id="GO:0051205">
    <property type="term" value="P:protein insertion into membrane"/>
    <property type="evidence" value="ECO:0007669"/>
    <property type="project" value="TreeGrafter"/>
</dbReference>
<feature type="transmembrane region" description="Helical" evidence="10">
    <location>
        <begin position="196"/>
        <end position="219"/>
    </location>
</feature>
<keyword evidence="6 10" id="KW-1133">Transmembrane helix</keyword>
<feature type="transmembrane region" description="Helical" evidence="10">
    <location>
        <begin position="23"/>
        <end position="43"/>
    </location>
</feature>
<evidence type="ECO:0000256" key="1">
    <source>
        <dbReference type="ARBA" id="ARBA00004651"/>
    </source>
</evidence>
<accession>A0A0D2G7Z4</accession>
<dbReference type="GO" id="GO:0015031">
    <property type="term" value="P:protein transport"/>
    <property type="evidence" value="ECO:0007669"/>
    <property type="project" value="UniProtKB-KW"/>
</dbReference>
<dbReference type="CDD" id="cd20070">
    <property type="entry name" value="5TM_YidC_Alb3"/>
    <property type="match status" value="1"/>
</dbReference>
<dbReference type="Proteomes" id="UP000032233">
    <property type="component" value="Unassembled WGS sequence"/>
</dbReference>
<feature type="transmembrane region" description="Helical" evidence="10">
    <location>
        <begin position="89"/>
        <end position="109"/>
    </location>
</feature>
<evidence type="ECO:0000256" key="3">
    <source>
        <dbReference type="ARBA" id="ARBA00022475"/>
    </source>
</evidence>
<keyword evidence="5" id="KW-0653">Protein transport</keyword>
<proteinExistence type="inferred from homology"/>
<evidence type="ECO:0000256" key="8">
    <source>
        <dbReference type="ARBA" id="ARBA00023186"/>
    </source>
</evidence>
<evidence type="ECO:0000256" key="5">
    <source>
        <dbReference type="ARBA" id="ARBA00022927"/>
    </source>
</evidence>
<keyword evidence="13" id="KW-1185">Reference proteome</keyword>
<dbReference type="InParanoid" id="A0A0D2G7Z4"/>
<comment type="subcellular location">
    <subcellularLocation>
        <location evidence="1">Cell membrane</location>
        <topology evidence="1">Multi-pass membrane protein</topology>
    </subcellularLocation>
    <subcellularLocation>
        <location evidence="9">Membrane</location>
        <topology evidence="9">Multi-pass membrane protein</topology>
    </subcellularLocation>
</comment>
<name>A0A0D2G7Z4_9BACT</name>
<comment type="similarity">
    <text evidence="9">Belongs to the OXA1/ALB3/YidC family.</text>
</comment>
<organism evidence="12 13">
    <name type="scientific">Dethiosulfatarculus sandiegensis</name>
    <dbReference type="NCBI Taxonomy" id="1429043"/>
    <lineage>
        <taxon>Bacteria</taxon>
        <taxon>Pseudomonadati</taxon>
        <taxon>Thermodesulfobacteriota</taxon>
        <taxon>Desulfarculia</taxon>
        <taxon>Desulfarculales</taxon>
        <taxon>Desulfarculaceae</taxon>
        <taxon>Dethiosulfatarculus</taxon>
    </lineage>
</organism>
<dbReference type="EMBL" id="AZAC01000076">
    <property type="protein sequence ID" value="KIX11047.1"/>
    <property type="molecule type" value="Genomic_DNA"/>
</dbReference>
<dbReference type="InterPro" id="IPR028055">
    <property type="entry name" value="YidC/Oxa/ALB_C"/>
</dbReference>
<keyword evidence="4 9" id="KW-0812">Transmembrane</keyword>
<dbReference type="GO" id="GO:0032977">
    <property type="term" value="F:membrane insertase activity"/>
    <property type="evidence" value="ECO:0007669"/>
    <property type="project" value="InterPro"/>
</dbReference>
<dbReference type="NCBIfam" id="TIGR03592">
    <property type="entry name" value="yidC_oxa1_cterm"/>
    <property type="match status" value="1"/>
</dbReference>
<protein>
    <recommendedName>
        <fullName evidence="11">Membrane insertase YidC/Oxa/ALB C-terminal domain-containing protein</fullName>
    </recommendedName>
</protein>
<dbReference type="GO" id="GO:0005886">
    <property type="term" value="C:plasma membrane"/>
    <property type="evidence" value="ECO:0007669"/>
    <property type="project" value="UniProtKB-SubCell"/>
</dbReference>
<dbReference type="Pfam" id="PF02096">
    <property type="entry name" value="60KD_IMP"/>
    <property type="match status" value="1"/>
</dbReference>
<dbReference type="PANTHER" id="PTHR12428">
    <property type="entry name" value="OXA1"/>
    <property type="match status" value="1"/>
</dbReference>